<protein>
    <submittedName>
        <fullName evidence="1">Uncharacterized protein</fullName>
    </submittedName>
</protein>
<dbReference type="AlphaFoldDB" id="A0A5M9IWM5"/>
<reference evidence="1 2" key="1">
    <citation type="journal article" date="2018" name="Plant Biotechnol. Rep.">
        <title>Diversity and antifungal activity of endophytic bacteria associated with Panax ginseng seedlings.</title>
        <authorList>
            <person name="Park J.M."/>
            <person name="Hong C.E."/>
            <person name="Jo S.H."/>
        </authorList>
    </citation>
    <scope>NUCLEOTIDE SEQUENCE [LARGE SCALE GENOMIC DNA]</scope>
    <source>
        <strain evidence="1 2">PgKB38</strain>
    </source>
</reference>
<accession>A0A5M9IWM5</accession>
<evidence type="ECO:0000313" key="1">
    <source>
        <dbReference type="EMBL" id="KAA8560550.1"/>
    </source>
</evidence>
<dbReference type="EMBL" id="VTFH01000001">
    <property type="protein sequence ID" value="KAA8560550.1"/>
    <property type="molecule type" value="Genomic_DNA"/>
</dbReference>
<dbReference type="Proteomes" id="UP000323425">
    <property type="component" value="Unassembled WGS sequence"/>
</dbReference>
<comment type="caution">
    <text evidence="1">The sequence shown here is derived from an EMBL/GenBank/DDBJ whole genome shotgun (WGS) entry which is preliminary data.</text>
</comment>
<organism evidence="1 2">
    <name type="scientific">Pseudomonas extremaustralis</name>
    <dbReference type="NCBI Taxonomy" id="359110"/>
    <lineage>
        <taxon>Bacteria</taxon>
        <taxon>Pseudomonadati</taxon>
        <taxon>Pseudomonadota</taxon>
        <taxon>Gammaproteobacteria</taxon>
        <taxon>Pseudomonadales</taxon>
        <taxon>Pseudomonadaceae</taxon>
        <taxon>Pseudomonas</taxon>
    </lineage>
</organism>
<proteinExistence type="predicted"/>
<dbReference type="RefSeq" id="WP_223840698.1">
    <property type="nucleotide sequence ID" value="NZ_VTFH01000001.1"/>
</dbReference>
<gene>
    <name evidence="1" type="ORF">FX985_00600</name>
</gene>
<sequence>MNSLAQQALDRARQAPARATKLLPLVLANEPLPALVITGPINRVMELEAKRWATDFVLALGASIRREPVRTKAIADLTRYAAQQPASVASGVKIVIDLLKEAG</sequence>
<name>A0A5M9IWM5_9PSED</name>
<evidence type="ECO:0000313" key="2">
    <source>
        <dbReference type="Proteomes" id="UP000323425"/>
    </source>
</evidence>